<dbReference type="EMBL" id="BAABIB010000091">
    <property type="protein sequence ID" value="GAA5170928.1"/>
    <property type="molecule type" value="Genomic_DNA"/>
</dbReference>
<comment type="caution">
    <text evidence="3">The sequence shown here is derived from an EMBL/GenBank/DDBJ whole genome shotgun (WGS) entry which is preliminary data.</text>
</comment>
<keyword evidence="1" id="KW-0812">Transmembrane</keyword>
<name>A0ABP9R475_9PSEU</name>
<evidence type="ECO:0000256" key="1">
    <source>
        <dbReference type="SAM" id="Phobius"/>
    </source>
</evidence>
<evidence type="ECO:0000259" key="2">
    <source>
        <dbReference type="Pfam" id="PF08044"/>
    </source>
</evidence>
<dbReference type="InterPro" id="IPR012551">
    <property type="entry name" value="DUF1707_SHOCT-like"/>
</dbReference>
<proteinExistence type="predicted"/>
<accession>A0ABP9R475</accession>
<sequence length="134" mass="14791">MPAPVPVRSIELMTTPTRIRASDADRERVARRIQRASGEGRLPLDETERRLGTVYAATYVDELAALLSDLPPEPAPRFPLPLQVHAAVAVVLAVLLVTVWAVSGAPFFWPVAPLFWLSLSLVAHAAFRWRAVPY</sequence>
<dbReference type="Proteomes" id="UP001500192">
    <property type="component" value="Unassembled WGS sequence"/>
</dbReference>
<protein>
    <submittedName>
        <fullName evidence="3">DUF1707 domain-containing protein</fullName>
    </submittedName>
</protein>
<keyword evidence="4" id="KW-1185">Reference proteome</keyword>
<keyword evidence="1" id="KW-1133">Transmembrane helix</keyword>
<organism evidence="3 4">
    <name type="scientific">Amycolatopsis dongchuanensis</name>
    <dbReference type="NCBI Taxonomy" id="1070866"/>
    <lineage>
        <taxon>Bacteria</taxon>
        <taxon>Bacillati</taxon>
        <taxon>Actinomycetota</taxon>
        <taxon>Actinomycetes</taxon>
        <taxon>Pseudonocardiales</taxon>
        <taxon>Pseudonocardiaceae</taxon>
        <taxon>Amycolatopsis</taxon>
    </lineage>
</organism>
<dbReference type="Pfam" id="PF08044">
    <property type="entry name" value="DUF1707"/>
    <property type="match status" value="1"/>
</dbReference>
<evidence type="ECO:0000313" key="3">
    <source>
        <dbReference type="EMBL" id="GAA5170928.1"/>
    </source>
</evidence>
<evidence type="ECO:0000313" key="4">
    <source>
        <dbReference type="Proteomes" id="UP001500192"/>
    </source>
</evidence>
<feature type="transmembrane region" description="Helical" evidence="1">
    <location>
        <begin position="82"/>
        <end position="101"/>
    </location>
</feature>
<gene>
    <name evidence="3" type="ORF">GCM10023214_50310</name>
</gene>
<reference evidence="4" key="1">
    <citation type="journal article" date="2019" name="Int. J. Syst. Evol. Microbiol.">
        <title>The Global Catalogue of Microorganisms (GCM) 10K type strain sequencing project: providing services to taxonomists for standard genome sequencing and annotation.</title>
        <authorList>
            <consortium name="The Broad Institute Genomics Platform"/>
            <consortium name="The Broad Institute Genome Sequencing Center for Infectious Disease"/>
            <person name="Wu L."/>
            <person name="Ma J."/>
        </authorList>
    </citation>
    <scope>NUCLEOTIDE SEQUENCE [LARGE SCALE GENOMIC DNA]</scope>
    <source>
        <strain evidence="4">JCM 18054</strain>
    </source>
</reference>
<feature type="domain" description="DUF1707" evidence="2">
    <location>
        <begin position="19"/>
        <end position="71"/>
    </location>
</feature>
<keyword evidence="1" id="KW-0472">Membrane</keyword>